<dbReference type="GO" id="GO:0016042">
    <property type="term" value="P:lipid catabolic process"/>
    <property type="evidence" value="ECO:0007669"/>
    <property type="project" value="UniProtKB-KW"/>
</dbReference>
<comment type="similarity">
    <text evidence="1">Belongs to the 'GDSL' lipolytic enzyme family.</text>
</comment>
<reference evidence="5" key="3">
    <citation type="submission" date="2018-08" db="UniProtKB">
        <authorList>
            <consortium name="EnsemblPlants"/>
        </authorList>
    </citation>
    <scope>IDENTIFICATION</scope>
    <source>
        <strain evidence="5">Yugu1</strain>
    </source>
</reference>
<dbReference type="PANTHER" id="PTHR45648">
    <property type="entry name" value="GDSL LIPASE/ACYLHYDROLASE FAMILY PROTEIN (AFU_ORTHOLOGUE AFUA_4G14700)"/>
    <property type="match status" value="1"/>
</dbReference>
<reference evidence="4" key="2">
    <citation type="submission" date="2015-07" db="EMBL/GenBank/DDBJ databases">
        <authorList>
            <person name="Noorani M."/>
        </authorList>
    </citation>
    <scope>NUCLEOTIDE SEQUENCE</scope>
    <source>
        <strain evidence="4">Yugu1</strain>
    </source>
</reference>
<evidence type="ECO:0008006" key="7">
    <source>
        <dbReference type="Google" id="ProtNLM"/>
    </source>
</evidence>
<keyword evidence="6" id="KW-1185">Reference proteome</keyword>
<accession>K3YYA3</accession>
<evidence type="ECO:0000313" key="4">
    <source>
        <dbReference type="EMBL" id="RCV06045.1"/>
    </source>
</evidence>
<evidence type="ECO:0000256" key="2">
    <source>
        <dbReference type="ARBA" id="ARBA00022801"/>
    </source>
</evidence>
<dbReference type="OrthoDB" id="1600564at2759"/>
<keyword evidence="3" id="KW-0443">Lipid metabolism</keyword>
<evidence type="ECO:0000256" key="3">
    <source>
        <dbReference type="ARBA" id="ARBA00022963"/>
    </source>
</evidence>
<dbReference type="EMBL" id="CM003528">
    <property type="protein sequence ID" value="RCV06045.1"/>
    <property type="molecule type" value="Genomic_DNA"/>
</dbReference>
<sequence length="297" mass="33229">MIGANLYPYYGIDFPNSEPTGRFSNGYNIADFIAKAMGLEISPLAYLSLTSRPISVKGFTGVNYASESARIWNHSISADDDEVRIPLLTQLDYFADTRAQMVPQHREHQLRKLLFKSLFLVSIGTKDIFHLSMFTKHPKFNAKAYVDKLVTSFGACMEALYNDGARKFAVINIPPIGCTPEGRRKAVGRRDHHYGPGGCDQILNELAVEFNIGLRSLLASLSSKLDGLRYSIDGLLFYVQGFLNTSIACCKRPCDPQAAFQEPPCQNRTEYWFWDEECMTEQAAKLAAAAFYDGPHP</sequence>
<evidence type="ECO:0000313" key="6">
    <source>
        <dbReference type="Proteomes" id="UP000004995"/>
    </source>
</evidence>
<evidence type="ECO:0000313" key="5">
    <source>
        <dbReference type="EnsemblPlants" id="KQL29261"/>
    </source>
</evidence>
<dbReference type="eggNOG" id="ENOG502SIKN">
    <property type="taxonomic scope" value="Eukaryota"/>
</dbReference>
<dbReference type="EnsemblPlants" id="KQL29261">
    <property type="protein sequence ID" value="KQL29261"/>
    <property type="gene ID" value="SETIT_019253mg"/>
</dbReference>
<dbReference type="InterPro" id="IPR036514">
    <property type="entry name" value="SGNH_hydro_sf"/>
</dbReference>
<proteinExistence type="inferred from homology"/>
<dbReference type="EMBL" id="AGNK02000197">
    <property type="status" value="NOT_ANNOTATED_CDS"/>
    <property type="molecule type" value="Genomic_DNA"/>
</dbReference>
<keyword evidence="3" id="KW-0442">Lipid degradation</keyword>
<evidence type="ECO:0000256" key="1">
    <source>
        <dbReference type="ARBA" id="ARBA00008668"/>
    </source>
</evidence>
<dbReference type="OMA" id="YKAIIMQ"/>
<dbReference type="Pfam" id="PF00657">
    <property type="entry name" value="Lipase_GDSL"/>
    <property type="match status" value="1"/>
</dbReference>
<dbReference type="PANTHER" id="PTHR45648:SF104">
    <property type="entry name" value="OS02G0292600 PROTEIN"/>
    <property type="match status" value="1"/>
</dbReference>
<dbReference type="AlphaFoldDB" id="K3YYA3"/>
<name>K3YYA3_SETIT</name>
<dbReference type="Gramene" id="KQL29261">
    <property type="protein sequence ID" value="KQL29261"/>
    <property type="gene ID" value="SETIT_019253mg"/>
</dbReference>
<dbReference type="InterPro" id="IPR051058">
    <property type="entry name" value="GDSL_Est/Lipase"/>
</dbReference>
<dbReference type="HOGENOM" id="CLU_015101_0_2_1"/>
<gene>
    <name evidence="4" type="ORF">SETIT_1G131900v2</name>
</gene>
<dbReference type="GO" id="GO:0016788">
    <property type="term" value="F:hydrolase activity, acting on ester bonds"/>
    <property type="evidence" value="ECO:0007669"/>
    <property type="project" value="InterPro"/>
</dbReference>
<reference evidence="4 6" key="1">
    <citation type="journal article" date="2012" name="Nat. Biotechnol.">
        <title>Reference genome sequence of the model plant Setaria.</title>
        <authorList>
            <person name="Bennetzen J.L."/>
            <person name="Schmutz J."/>
            <person name="Wang H."/>
            <person name="Percifield R."/>
            <person name="Hawkins J."/>
            <person name="Pontaroli A.C."/>
            <person name="Estep M."/>
            <person name="Feng L."/>
            <person name="Vaughn J.N."/>
            <person name="Grimwood J."/>
            <person name="Jenkins J."/>
            <person name="Barry K."/>
            <person name="Lindquist E."/>
            <person name="Hellsten U."/>
            <person name="Deshpande S."/>
            <person name="Wang X."/>
            <person name="Wu X."/>
            <person name="Mitros T."/>
            <person name="Triplett J."/>
            <person name="Yang X."/>
            <person name="Ye C.Y."/>
            <person name="Mauro-Herrera M."/>
            <person name="Wang L."/>
            <person name="Li P."/>
            <person name="Sharma M."/>
            <person name="Sharma R."/>
            <person name="Ronald P.C."/>
            <person name="Panaud O."/>
            <person name="Kellogg E.A."/>
            <person name="Brutnell T.P."/>
            <person name="Doust A.N."/>
            <person name="Tuskan G.A."/>
            <person name="Rokhsar D."/>
            <person name="Devos K.M."/>
        </authorList>
    </citation>
    <scope>NUCLEOTIDE SEQUENCE [LARGE SCALE GENOMIC DNA]</scope>
    <source>
        <strain evidence="6">cv. Yugu1</strain>
        <strain evidence="4">Yugu1</strain>
    </source>
</reference>
<dbReference type="InterPro" id="IPR001087">
    <property type="entry name" value="GDSL"/>
</dbReference>
<keyword evidence="2" id="KW-0378">Hydrolase</keyword>
<dbReference type="Gene3D" id="3.40.50.1110">
    <property type="entry name" value="SGNH hydrolase"/>
    <property type="match status" value="1"/>
</dbReference>
<dbReference type="Proteomes" id="UP000004995">
    <property type="component" value="Unassembled WGS sequence"/>
</dbReference>
<organism evidence="5 6">
    <name type="scientific">Setaria italica</name>
    <name type="common">Foxtail millet</name>
    <name type="synonym">Panicum italicum</name>
    <dbReference type="NCBI Taxonomy" id="4555"/>
    <lineage>
        <taxon>Eukaryota</taxon>
        <taxon>Viridiplantae</taxon>
        <taxon>Streptophyta</taxon>
        <taxon>Embryophyta</taxon>
        <taxon>Tracheophyta</taxon>
        <taxon>Spermatophyta</taxon>
        <taxon>Magnoliopsida</taxon>
        <taxon>Liliopsida</taxon>
        <taxon>Poales</taxon>
        <taxon>Poaceae</taxon>
        <taxon>PACMAD clade</taxon>
        <taxon>Panicoideae</taxon>
        <taxon>Panicodae</taxon>
        <taxon>Paniceae</taxon>
        <taxon>Cenchrinae</taxon>
        <taxon>Setaria</taxon>
    </lineage>
</organism>
<protein>
    <recommendedName>
        <fullName evidence="7">GDSL esterase/lipase</fullName>
    </recommendedName>
</protein>